<proteinExistence type="predicted"/>
<evidence type="ECO:0000313" key="2">
    <source>
        <dbReference type="EMBL" id="KAK9817087.1"/>
    </source>
</evidence>
<dbReference type="SUPFAM" id="SSF52402">
    <property type="entry name" value="Adenine nucleotide alpha hydrolases-like"/>
    <property type="match status" value="2"/>
</dbReference>
<evidence type="ECO:0000313" key="3">
    <source>
        <dbReference type="Proteomes" id="UP001489004"/>
    </source>
</evidence>
<keyword evidence="3" id="KW-1185">Reference proteome</keyword>
<feature type="domain" description="UspA" evidence="1">
    <location>
        <begin position="7"/>
        <end position="149"/>
    </location>
</feature>
<accession>A0AAW1Q808</accession>
<dbReference type="InterPro" id="IPR006016">
    <property type="entry name" value="UspA"/>
</dbReference>
<name>A0AAW1Q808_9CHLO</name>
<comment type="caution">
    <text evidence="2">The sequence shown here is derived from an EMBL/GenBank/DDBJ whole genome shotgun (WGS) entry which is preliminary data.</text>
</comment>
<gene>
    <name evidence="2" type="ORF">WJX72_009363</name>
</gene>
<protein>
    <recommendedName>
        <fullName evidence="1">UspA domain-containing protein</fullName>
    </recommendedName>
</protein>
<dbReference type="Gene3D" id="3.40.50.620">
    <property type="entry name" value="HUPs"/>
    <property type="match status" value="2"/>
</dbReference>
<dbReference type="Pfam" id="PF00582">
    <property type="entry name" value="Usp"/>
    <property type="match status" value="1"/>
</dbReference>
<dbReference type="CDD" id="cd23659">
    <property type="entry name" value="USP_At3g01520-like"/>
    <property type="match status" value="1"/>
</dbReference>
<sequence>MPLVERKVVVLAVDTSEASFKVVDYAAKEIPQGYEVRLLHIHPVIPHHLGGYVGDEPAALEQKDLEEIEAERAQKFLTLQLLPRVQLTHPDAIPVLVKVGSTDASVIGAALCKYAQDNHANPVIIAAHNRPTLEELFVGSVTEYCVHHCYEVHLLHVLPSDFFEELVTPTEIELEELEKAEVRVALDEASQIGGAICKYSSITGASLVIMGNRGKSTILEFSKSLVDHCVKHCRKPLMLLWLG</sequence>
<evidence type="ECO:0000259" key="1">
    <source>
        <dbReference type="Pfam" id="PF00582"/>
    </source>
</evidence>
<dbReference type="PANTHER" id="PTHR31964:SF113">
    <property type="entry name" value="USPA DOMAIN-CONTAINING PROTEIN"/>
    <property type="match status" value="1"/>
</dbReference>
<dbReference type="AlphaFoldDB" id="A0AAW1Q808"/>
<dbReference type="EMBL" id="JALJOR010000005">
    <property type="protein sequence ID" value="KAK9817087.1"/>
    <property type="molecule type" value="Genomic_DNA"/>
</dbReference>
<organism evidence="2 3">
    <name type="scientific">[Myrmecia] bisecta</name>
    <dbReference type="NCBI Taxonomy" id="41462"/>
    <lineage>
        <taxon>Eukaryota</taxon>
        <taxon>Viridiplantae</taxon>
        <taxon>Chlorophyta</taxon>
        <taxon>core chlorophytes</taxon>
        <taxon>Trebouxiophyceae</taxon>
        <taxon>Trebouxiales</taxon>
        <taxon>Trebouxiaceae</taxon>
        <taxon>Myrmecia</taxon>
    </lineage>
</organism>
<dbReference type="InterPro" id="IPR014729">
    <property type="entry name" value="Rossmann-like_a/b/a_fold"/>
</dbReference>
<dbReference type="PANTHER" id="PTHR31964">
    <property type="entry name" value="ADENINE NUCLEOTIDE ALPHA HYDROLASES-LIKE SUPERFAMILY PROTEIN"/>
    <property type="match status" value="1"/>
</dbReference>
<dbReference type="Proteomes" id="UP001489004">
    <property type="component" value="Unassembled WGS sequence"/>
</dbReference>
<reference evidence="2 3" key="1">
    <citation type="journal article" date="2024" name="Nat. Commun.">
        <title>Phylogenomics reveals the evolutionary origins of lichenization in chlorophyte algae.</title>
        <authorList>
            <person name="Puginier C."/>
            <person name="Libourel C."/>
            <person name="Otte J."/>
            <person name="Skaloud P."/>
            <person name="Haon M."/>
            <person name="Grisel S."/>
            <person name="Petersen M."/>
            <person name="Berrin J.G."/>
            <person name="Delaux P.M."/>
            <person name="Dal Grande F."/>
            <person name="Keller J."/>
        </authorList>
    </citation>
    <scope>NUCLEOTIDE SEQUENCE [LARGE SCALE GENOMIC DNA]</scope>
    <source>
        <strain evidence="2 3">SAG 2043</strain>
    </source>
</reference>